<sequence>MHPLPRLSKAPEQSNDISEVLVVGAGPAGLFMTLNLAHLGLTDTSLLCIDAKSGPTPAGHADGLNGRTLEIFRTVQIEGDILRDAPSICSYASWYRPNGDPDSFHKGSEQIANTVAPARYGDYKLMQQGRLERVFLRDLFDYSTRGVQYSTQLVDVNLDETDPERPVTAVVETDGHRRTLRTKYLIAADGARSGIRQKLNIEQEGQNLPRVWGVIDIVVDTDFPDIRKFTQLPGHLGEGRGHAFIIPREKMSNGEPMTRFYVDLTDYSESTEGMSDTRAFRASITVDKIMKKVREKLHPYRVDMKKGTRPIWWAAYPIAQKTAKEQIVRDSQSHPRIFLAGDSMHSHSPSQGLGMNMGIQDAFNLSWKLAYAIHGLTVSPTSLLDTYESERRPVARRLIHLDRVWNSTGKTEQPIEARLHDMAEYMTCCGIEYGPSMLVSQPTSAAEHDSNTASRPPNSASTAHGPVSGTDYLHGVLRPGRRLLNIALRRFADGHGWDIHDDLRADGRYRAVVLATVNFPHGLRDRSAVAHVCGATVHAFVAGGAPIVEAVIVYPGSGECGWGWRDVPEAVKKHCEMRVYGAQREEYERYGVDVDRGAVVVVRPDGVVGWVGELDDVQVMDEFLGRVLRRKSVDELVDRSEAVDCDIGSRGVLCG</sequence>
<evidence type="ECO:0000259" key="6">
    <source>
        <dbReference type="Pfam" id="PF01494"/>
    </source>
</evidence>
<dbReference type="Gene3D" id="3.40.30.20">
    <property type="match status" value="1"/>
</dbReference>
<dbReference type="SUPFAM" id="SSF52833">
    <property type="entry name" value="Thioredoxin-like"/>
    <property type="match status" value="1"/>
</dbReference>
<dbReference type="GO" id="GO:0071949">
    <property type="term" value="F:FAD binding"/>
    <property type="evidence" value="ECO:0007669"/>
    <property type="project" value="InterPro"/>
</dbReference>
<evidence type="ECO:0000256" key="1">
    <source>
        <dbReference type="ARBA" id="ARBA00007801"/>
    </source>
</evidence>
<protein>
    <submittedName>
        <fullName evidence="8">FAD/NAD(P)-binding domain-containing protein</fullName>
    </submittedName>
</protein>
<proteinExistence type="inferred from homology"/>
<accession>A0A6A6W5T7</accession>
<comment type="similarity">
    <text evidence="1">Belongs to the PheA/TfdB FAD monooxygenase family.</text>
</comment>
<name>A0A6A6W5T7_9PEZI</name>
<feature type="domain" description="Phenol hydroxylase-like C-terminal dimerisation" evidence="7">
    <location>
        <begin position="575"/>
        <end position="630"/>
    </location>
</feature>
<reference evidence="8" key="1">
    <citation type="journal article" date="2020" name="Stud. Mycol.">
        <title>101 Dothideomycetes genomes: a test case for predicting lifestyles and emergence of pathogens.</title>
        <authorList>
            <person name="Haridas S."/>
            <person name="Albert R."/>
            <person name="Binder M."/>
            <person name="Bloem J."/>
            <person name="Labutti K."/>
            <person name="Salamov A."/>
            <person name="Andreopoulos B."/>
            <person name="Baker S."/>
            <person name="Barry K."/>
            <person name="Bills G."/>
            <person name="Bluhm B."/>
            <person name="Cannon C."/>
            <person name="Castanera R."/>
            <person name="Culley D."/>
            <person name="Daum C."/>
            <person name="Ezra D."/>
            <person name="Gonzalez J."/>
            <person name="Henrissat B."/>
            <person name="Kuo A."/>
            <person name="Liang C."/>
            <person name="Lipzen A."/>
            <person name="Lutzoni F."/>
            <person name="Magnuson J."/>
            <person name="Mondo S."/>
            <person name="Nolan M."/>
            <person name="Ohm R."/>
            <person name="Pangilinan J."/>
            <person name="Park H.-J."/>
            <person name="Ramirez L."/>
            <person name="Alfaro M."/>
            <person name="Sun H."/>
            <person name="Tritt A."/>
            <person name="Yoshinaga Y."/>
            <person name="Zwiers L.-H."/>
            <person name="Turgeon B."/>
            <person name="Goodwin S."/>
            <person name="Spatafora J."/>
            <person name="Crous P."/>
            <person name="Grigoriev I."/>
        </authorList>
    </citation>
    <scope>NUCLEOTIDE SEQUENCE</scope>
    <source>
        <strain evidence="8">CBS 121739</strain>
    </source>
</reference>
<organism evidence="8 9">
    <name type="scientific">Pseudovirgaria hyperparasitica</name>
    <dbReference type="NCBI Taxonomy" id="470096"/>
    <lineage>
        <taxon>Eukaryota</taxon>
        <taxon>Fungi</taxon>
        <taxon>Dikarya</taxon>
        <taxon>Ascomycota</taxon>
        <taxon>Pezizomycotina</taxon>
        <taxon>Dothideomycetes</taxon>
        <taxon>Dothideomycetes incertae sedis</taxon>
        <taxon>Acrospermales</taxon>
        <taxon>Acrospermaceae</taxon>
        <taxon>Pseudovirgaria</taxon>
    </lineage>
</organism>
<dbReference type="PANTHER" id="PTHR43004">
    <property type="entry name" value="TRK SYSTEM POTASSIUM UPTAKE PROTEIN"/>
    <property type="match status" value="1"/>
</dbReference>
<evidence type="ECO:0000256" key="2">
    <source>
        <dbReference type="ARBA" id="ARBA00022630"/>
    </source>
</evidence>
<evidence type="ECO:0000256" key="5">
    <source>
        <dbReference type="SAM" id="MobiDB-lite"/>
    </source>
</evidence>
<evidence type="ECO:0000313" key="9">
    <source>
        <dbReference type="Proteomes" id="UP000799437"/>
    </source>
</evidence>
<feature type="domain" description="Phenol hydroxylase-like C-terminal dimerisation" evidence="7">
    <location>
        <begin position="431"/>
        <end position="515"/>
    </location>
</feature>
<dbReference type="Gene3D" id="3.50.50.60">
    <property type="entry name" value="FAD/NAD(P)-binding domain"/>
    <property type="match status" value="1"/>
</dbReference>
<dbReference type="OrthoDB" id="1716816at2759"/>
<evidence type="ECO:0000259" key="7">
    <source>
        <dbReference type="Pfam" id="PF07976"/>
    </source>
</evidence>
<gene>
    <name evidence="8" type="ORF">EJ05DRAFT_441123</name>
</gene>
<keyword evidence="2" id="KW-0285">Flavoprotein</keyword>
<keyword evidence="4" id="KW-0560">Oxidoreductase</keyword>
<dbReference type="InterPro" id="IPR050641">
    <property type="entry name" value="RIFMO-like"/>
</dbReference>
<dbReference type="EMBL" id="ML996575">
    <property type="protein sequence ID" value="KAF2756421.1"/>
    <property type="molecule type" value="Genomic_DNA"/>
</dbReference>
<evidence type="ECO:0000313" key="8">
    <source>
        <dbReference type="EMBL" id="KAF2756421.1"/>
    </source>
</evidence>
<dbReference type="InterPro" id="IPR038220">
    <property type="entry name" value="PHOX_C_sf"/>
</dbReference>
<dbReference type="Proteomes" id="UP000799437">
    <property type="component" value="Unassembled WGS sequence"/>
</dbReference>
<keyword evidence="9" id="KW-1185">Reference proteome</keyword>
<dbReference type="InterPro" id="IPR036188">
    <property type="entry name" value="FAD/NAD-bd_sf"/>
</dbReference>
<dbReference type="RefSeq" id="XP_033598872.1">
    <property type="nucleotide sequence ID" value="XM_033741969.1"/>
</dbReference>
<dbReference type="AlphaFoldDB" id="A0A6A6W5T7"/>
<dbReference type="InterPro" id="IPR012941">
    <property type="entry name" value="Phe_hydrox_C_dim_dom"/>
</dbReference>
<dbReference type="GO" id="GO:0016709">
    <property type="term" value="F:oxidoreductase activity, acting on paired donors, with incorporation or reduction of molecular oxygen, NAD(P)H as one donor, and incorporation of one atom of oxygen"/>
    <property type="evidence" value="ECO:0007669"/>
    <property type="project" value="UniProtKB-ARBA"/>
</dbReference>
<dbReference type="InterPro" id="IPR002938">
    <property type="entry name" value="FAD-bd"/>
</dbReference>
<dbReference type="SUPFAM" id="SSF54373">
    <property type="entry name" value="FAD-linked reductases, C-terminal domain"/>
    <property type="match status" value="1"/>
</dbReference>
<dbReference type="PANTHER" id="PTHR43004:SF15">
    <property type="entry name" value="MONOOXYGENASE, PUTATIVE (AFU_ORTHOLOGUE AFUA_6G03030)-RELATED"/>
    <property type="match status" value="1"/>
</dbReference>
<feature type="compositionally biased region" description="Polar residues" evidence="5">
    <location>
        <begin position="451"/>
        <end position="462"/>
    </location>
</feature>
<dbReference type="PRINTS" id="PR00420">
    <property type="entry name" value="RNGMNOXGNASE"/>
</dbReference>
<evidence type="ECO:0000256" key="3">
    <source>
        <dbReference type="ARBA" id="ARBA00022827"/>
    </source>
</evidence>
<dbReference type="GeneID" id="54483023"/>
<evidence type="ECO:0000256" key="4">
    <source>
        <dbReference type="ARBA" id="ARBA00023002"/>
    </source>
</evidence>
<dbReference type="SUPFAM" id="SSF51905">
    <property type="entry name" value="FAD/NAD(P)-binding domain"/>
    <property type="match status" value="1"/>
</dbReference>
<keyword evidence="3" id="KW-0274">FAD</keyword>
<dbReference type="Pfam" id="PF07976">
    <property type="entry name" value="Phe_hydrox_dim"/>
    <property type="match status" value="2"/>
</dbReference>
<dbReference type="Gene3D" id="3.30.9.10">
    <property type="entry name" value="D-Amino Acid Oxidase, subunit A, domain 2"/>
    <property type="match status" value="1"/>
</dbReference>
<feature type="domain" description="FAD-binding" evidence="6">
    <location>
        <begin position="19"/>
        <end position="399"/>
    </location>
</feature>
<dbReference type="Pfam" id="PF01494">
    <property type="entry name" value="FAD_binding_3"/>
    <property type="match status" value="1"/>
</dbReference>
<dbReference type="InterPro" id="IPR036249">
    <property type="entry name" value="Thioredoxin-like_sf"/>
</dbReference>
<feature type="region of interest" description="Disordered" evidence="5">
    <location>
        <begin position="440"/>
        <end position="467"/>
    </location>
</feature>